<dbReference type="InterPro" id="IPR002582">
    <property type="entry name" value="ACPS"/>
</dbReference>
<evidence type="ECO:0000256" key="2">
    <source>
        <dbReference type="ARBA" id="ARBA00022679"/>
    </source>
</evidence>
<evidence type="ECO:0000256" key="5">
    <source>
        <dbReference type="ARBA" id="ARBA00022842"/>
    </source>
</evidence>
<reference evidence="9" key="1">
    <citation type="submission" date="2018-06" db="EMBL/GenBank/DDBJ databases">
        <authorList>
            <person name="Zhirakovskaya E."/>
        </authorList>
    </citation>
    <scope>NUCLEOTIDE SEQUENCE</scope>
</reference>
<dbReference type="NCBIfam" id="TIGR00556">
    <property type="entry name" value="pantethn_trn"/>
    <property type="match status" value="1"/>
</dbReference>
<sequence length="114" mass="13005">MIEGLGIEIVDLPRFKKAMERWGQRFLTRLFTAAELEYCMSQRRPEEHLGARYCAKVSFMKARGRIIPFKNIEIIRDVVGRPALRVVGDDKIKVAVTMSHDGDIALAQTLITTE</sequence>
<dbReference type="SUPFAM" id="SSF56214">
    <property type="entry name" value="4'-phosphopantetheinyl transferase"/>
    <property type="match status" value="1"/>
</dbReference>
<evidence type="ECO:0000313" key="9">
    <source>
        <dbReference type="EMBL" id="VAV84118.1"/>
    </source>
</evidence>
<keyword evidence="2" id="KW-0808">Transferase</keyword>
<keyword evidence="1" id="KW-0444">Lipid biosynthesis</keyword>
<dbReference type="GO" id="GO:0000287">
    <property type="term" value="F:magnesium ion binding"/>
    <property type="evidence" value="ECO:0007669"/>
    <property type="project" value="InterPro"/>
</dbReference>
<keyword evidence="6" id="KW-0443">Lipid metabolism</keyword>
<accession>A0A3B0R8C6</accession>
<evidence type="ECO:0000256" key="4">
    <source>
        <dbReference type="ARBA" id="ARBA00022832"/>
    </source>
</evidence>
<name>A0A3B0R8C6_9ZZZZ</name>
<dbReference type="InterPro" id="IPR008278">
    <property type="entry name" value="4-PPantetheinyl_Trfase_dom"/>
</dbReference>
<dbReference type="Gene3D" id="3.90.470.20">
    <property type="entry name" value="4'-phosphopantetheinyl transferase domain"/>
    <property type="match status" value="1"/>
</dbReference>
<organism evidence="9">
    <name type="scientific">hydrothermal vent metagenome</name>
    <dbReference type="NCBI Taxonomy" id="652676"/>
    <lineage>
        <taxon>unclassified sequences</taxon>
        <taxon>metagenomes</taxon>
        <taxon>ecological metagenomes</taxon>
    </lineage>
</organism>
<protein>
    <recommendedName>
        <fullName evidence="8">4'-phosphopantetheinyl transferase domain-containing protein</fullName>
    </recommendedName>
</protein>
<keyword evidence="7" id="KW-0275">Fatty acid biosynthesis</keyword>
<dbReference type="InterPro" id="IPR004568">
    <property type="entry name" value="Ppantetheine-prot_Trfase_dom"/>
</dbReference>
<keyword evidence="4" id="KW-0276">Fatty acid metabolism</keyword>
<dbReference type="AlphaFoldDB" id="A0A3B0R8C6"/>
<feature type="domain" description="4'-phosphopantetheinyl transferase" evidence="8">
    <location>
        <begin position="4"/>
        <end position="92"/>
    </location>
</feature>
<dbReference type="GO" id="GO:0008897">
    <property type="term" value="F:holo-[acyl-carrier-protein] synthase activity"/>
    <property type="evidence" value="ECO:0007669"/>
    <property type="project" value="InterPro"/>
</dbReference>
<proteinExistence type="inferred from homology"/>
<evidence type="ECO:0000256" key="1">
    <source>
        <dbReference type="ARBA" id="ARBA00022516"/>
    </source>
</evidence>
<evidence type="ECO:0000256" key="7">
    <source>
        <dbReference type="ARBA" id="ARBA00023160"/>
    </source>
</evidence>
<gene>
    <name evidence="9" type="ORF">MNBD_DELTA01-747</name>
</gene>
<evidence type="ECO:0000259" key="8">
    <source>
        <dbReference type="Pfam" id="PF01648"/>
    </source>
</evidence>
<dbReference type="EMBL" id="UOEA01000060">
    <property type="protein sequence ID" value="VAV84118.1"/>
    <property type="molecule type" value="Genomic_DNA"/>
</dbReference>
<keyword evidence="3" id="KW-0479">Metal-binding</keyword>
<dbReference type="Pfam" id="PF01648">
    <property type="entry name" value="ACPS"/>
    <property type="match status" value="1"/>
</dbReference>
<dbReference type="GO" id="GO:0006633">
    <property type="term" value="P:fatty acid biosynthetic process"/>
    <property type="evidence" value="ECO:0007669"/>
    <property type="project" value="UniProtKB-KW"/>
</dbReference>
<evidence type="ECO:0000256" key="6">
    <source>
        <dbReference type="ARBA" id="ARBA00023098"/>
    </source>
</evidence>
<keyword evidence="5" id="KW-0460">Magnesium</keyword>
<dbReference type="HAMAP" id="MF_00101">
    <property type="entry name" value="AcpS"/>
    <property type="match status" value="1"/>
</dbReference>
<evidence type="ECO:0000256" key="3">
    <source>
        <dbReference type="ARBA" id="ARBA00022723"/>
    </source>
</evidence>
<dbReference type="InterPro" id="IPR037143">
    <property type="entry name" value="4-PPantetheinyl_Trfase_dom_sf"/>
</dbReference>